<dbReference type="Proteomes" id="UP000198644">
    <property type="component" value="Unassembled WGS sequence"/>
</dbReference>
<accession>A0A1I6HWG2</accession>
<gene>
    <name evidence="2" type="ORF">SAMN05216203_1596</name>
</gene>
<dbReference type="EMBL" id="FOYW01000001">
    <property type="protein sequence ID" value="SFR58550.1"/>
    <property type="molecule type" value="Genomic_DNA"/>
</dbReference>
<keyword evidence="1" id="KW-0732">Signal</keyword>
<dbReference type="AlphaFoldDB" id="A0A1I6HWG2"/>
<dbReference type="OrthoDB" id="6362305at2"/>
<evidence type="ECO:0000313" key="3">
    <source>
        <dbReference type="Proteomes" id="UP000198644"/>
    </source>
</evidence>
<reference evidence="2 3" key="1">
    <citation type="submission" date="2016-10" db="EMBL/GenBank/DDBJ databases">
        <authorList>
            <person name="de Groot N.N."/>
        </authorList>
    </citation>
    <scope>NUCLEOTIDE SEQUENCE [LARGE SCALE GENOMIC DNA]</scope>
    <source>
        <strain evidence="2 3">CGMCC 1.9167</strain>
    </source>
</reference>
<evidence type="ECO:0000256" key="1">
    <source>
        <dbReference type="SAM" id="SignalP"/>
    </source>
</evidence>
<proteinExistence type="predicted"/>
<evidence type="ECO:0000313" key="2">
    <source>
        <dbReference type="EMBL" id="SFR58550.1"/>
    </source>
</evidence>
<dbReference type="STRING" id="650891.SAMN05216203_1596"/>
<keyword evidence="3" id="KW-1185">Reference proteome</keyword>
<evidence type="ECO:0008006" key="4">
    <source>
        <dbReference type="Google" id="ProtNLM"/>
    </source>
</evidence>
<feature type="signal peptide" evidence="1">
    <location>
        <begin position="1"/>
        <end position="26"/>
    </location>
</feature>
<feature type="chain" id="PRO_5011539012" description="Polysaccharide lyase" evidence="1">
    <location>
        <begin position="27"/>
        <end position="385"/>
    </location>
</feature>
<organism evidence="2 3">
    <name type="scientific">Marinobacter daqiaonensis</name>
    <dbReference type="NCBI Taxonomy" id="650891"/>
    <lineage>
        <taxon>Bacteria</taxon>
        <taxon>Pseudomonadati</taxon>
        <taxon>Pseudomonadota</taxon>
        <taxon>Gammaproteobacteria</taxon>
        <taxon>Pseudomonadales</taxon>
        <taxon>Marinobacteraceae</taxon>
        <taxon>Marinobacter</taxon>
    </lineage>
</organism>
<dbReference type="RefSeq" id="WP_139229922.1">
    <property type="nucleotide sequence ID" value="NZ_FOYW01000001.1"/>
</dbReference>
<name>A0A1I6HWG2_9GAMM</name>
<sequence length="385" mass="42948">MTASNSTLCRYLLAMSIGLVPLATQAEILFEENFDDQPDYTTTLHTTDTVQVAAQGYTIPQDWTAVYQGTEWSPELGFPNQHASHEILARNSDKARGETGKSMVNWRESVTQDSGRIRWNSDSQLIKAPIDANNPGGTEELYVEFWIRFSENWYQRGPYDGGWMTKIFRAASWTPGGNMFSGGQRDLGPMFYWDYKADNYGLRNVTAYRGGPPANASGTDNYKVSSVESFGESGNYNALDIAGEGVGGTDPQLTDQIHGGLLAETTDLVSHEMLFGPPTHWTKVAFYLKMNSAPGVPDGVLSQYINGHRIKHHDNIPWVETNEQNMMVKWNHFSIGGNDYFAPKPNEEKFEDWYAIDDLVVMSHLPESLQIATPKPSPPSNLAVQ</sequence>
<protein>
    <recommendedName>
        <fullName evidence="4">Polysaccharide lyase</fullName>
    </recommendedName>
</protein>